<protein>
    <submittedName>
        <fullName evidence="1">Cation channel family protein</fullName>
    </submittedName>
</protein>
<evidence type="ECO:0000313" key="1">
    <source>
        <dbReference type="EMBL" id="EWS73252.1"/>
    </source>
</evidence>
<sequence length="95" mass="12058">MNLLGMLKQFYINDKTKIRNISRYFVYKYENFEYYRLISIRAQMLQHKYVNKEKMAQEQEQNQEEEWRWVFHLKPQKVKKYGRFWKPLQNSQNQK</sequence>
<reference evidence="2" key="1">
    <citation type="journal article" date="2006" name="PLoS Biol.">
        <title>Macronuclear genome sequence of the ciliate Tetrahymena thermophila, a model eukaryote.</title>
        <authorList>
            <person name="Eisen J.A."/>
            <person name="Coyne R.S."/>
            <person name="Wu M."/>
            <person name="Wu D."/>
            <person name="Thiagarajan M."/>
            <person name="Wortman J.R."/>
            <person name="Badger J.H."/>
            <person name="Ren Q."/>
            <person name="Amedeo P."/>
            <person name="Jones K.M."/>
            <person name="Tallon L.J."/>
            <person name="Delcher A.L."/>
            <person name="Salzberg S.L."/>
            <person name="Silva J.C."/>
            <person name="Haas B.J."/>
            <person name="Majoros W.H."/>
            <person name="Farzad M."/>
            <person name="Carlton J.M."/>
            <person name="Smith R.K. Jr."/>
            <person name="Garg J."/>
            <person name="Pearlman R.E."/>
            <person name="Karrer K.M."/>
            <person name="Sun L."/>
            <person name="Manning G."/>
            <person name="Elde N.C."/>
            <person name="Turkewitz A.P."/>
            <person name="Asai D.J."/>
            <person name="Wilkes D.E."/>
            <person name="Wang Y."/>
            <person name="Cai H."/>
            <person name="Collins K."/>
            <person name="Stewart B.A."/>
            <person name="Lee S.R."/>
            <person name="Wilamowska K."/>
            <person name="Weinberg Z."/>
            <person name="Ruzzo W.L."/>
            <person name="Wloga D."/>
            <person name="Gaertig J."/>
            <person name="Frankel J."/>
            <person name="Tsao C.-C."/>
            <person name="Gorovsky M.A."/>
            <person name="Keeling P.J."/>
            <person name="Waller R.F."/>
            <person name="Patron N.J."/>
            <person name="Cherry J.M."/>
            <person name="Stover N.A."/>
            <person name="Krieger C.J."/>
            <person name="del Toro C."/>
            <person name="Ryder H.F."/>
            <person name="Williamson S.C."/>
            <person name="Barbeau R.A."/>
            <person name="Hamilton E.P."/>
            <person name="Orias E."/>
        </authorList>
    </citation>
    <scope>NUCLEOTIDE SEQUENCE [LARGE SCALE GENOMIC DNA]</scope>
    <source>
        <strain evidence="2">SB210</strain>
    </source>
</reference>
<dbReference type="AlphaFoldDB" id="W7X7B7"/>
<evidence type="ECO:0000313" key="2">
    <source>
        <dbReference type="Proteomes" id="UP000009168"/>
    </source>
</evidence>
<accession>W7X7B7</accession>
<proteinExistence type="predicted"/>
<dbReference type="RefSeq" id="XP_012654216.1">
    <property type="nucleotide sequence ID" value="XM_012798762.1"/>
</dbReference>
<dbReference type="GeneID" id="24439788"/>
<dbReference type="EMBL" id="GG662620">
    <property type="protein sequence ID" value="EWS73252.1"/>
    <property type="molecule type" value="Genomic_DNA"/>
</dbReference>
<dbReference type="KEGG" id="tet:TTHERM_000600259"/>
<dbReference type="OrthoDB" id="10430603at2759"/>
<name>W7X7B7_TETTS</name>
<organism evidence="1 2">
    <name type="scientific">Tetrahymena thermophila (strain SB210)</name>
    <dbReference type="NCBI Taxonomy" id="312017"/>
    <lineage>
        <taxon>Eukaryota</taxon>
        <taxon>Sar</taxon>
        <taxon>Alveolata</taxon>
        <taxon>Ciliophora</taxon>
        <taxon>Intramacronucleata</taxon>
        <taxon>Oligohymenophorea</taxon>
        <taxon>Hymenostomatida</taxon>
        <taxon>Tetrahymenina</taxon>
        <taxon>Tetrahymenidae</taxon>
        <taxon>Tetrahymena</taxon>
    </lineage>
</organism>
<gene>
    <name evidence="1" type="ORF">TTHERM_000600259</name>
</gene>
<dbReference type="InParanoid" id="W7X7B7"/>
<dbReference type="Proteomes" id="UP000009168">
    <property type="component" value="Unassembled WGS sequence"/>
</dbReference>
<keyword evidence="2" id="KW-1185">Reference proteome</keyword>